<dbReference type="WBParaSite" id="PgR006_g199_t01">
    <property type="protein sequence ID" value="PgR006_g199_t01"/>
    <property type="gene ID" value="PgR006_g199"/>
</dbReference>
<dbReference type="Proteomes" id="UP000887569">
    <property type="component" value="Unplaced"/>
</dbReference>
<accession>A0A915AFH3</accession>
<protein>
    <submittedName>
        <fullName evidence="3 4">Leucine-rich PPR motif-containing protein, mitochondrial</fullName>
    </submittedName>
</protein>
<keyword evidence="2" id="KW-1185">Reference proteome</keyword>
<dbReference type="GO" id="GO:0003730">
    <property type="term" value="F:mRNA 3'-UTR binding"/>
    <property type="evidence" value="ECO:0007669"/>
    <property type="project" value="TreeGrafter"/>
</dbReference>
<reference evidence="3 4" key="1">
    <citation type="submission" date="2022-11" db="UniProtKB">
        <authorList>
            <consortium name="WormBaseParasite"/>
        </authorList>
    </citation>
    <scope>IDENTIFICATION</scope>
</reference>
<sequence>MIGLSRCSRLRLLQSSSMMGSFVGNRIGACQTQMRHLASASTSVQLSNPAKVSADSASVLTMAQRVRRSESQSSLRGRSPFRTRLRMGSRSQQIDREEMQLLEKHRETLDTNELRSIYDVIESIEWRRTVNQTLLDRAIDFLHSPHSDIASLSDRQIGVLFSATGKACAVLSPFHRAIYTTKIANAFRSKGVSLGISARNALLNARIDNSIDVDVIEVLKELKSANIEPNSETFGALSRVYALKGDVVGIAEIVNHMKEIGSATNEEIIGSMIFALALSGREEQALSVIESFSKNGSISEAKLRIAYANAKAKKGEIDSMIKIFDGVSQRLKLQSKQNASLMLDVLFTLLDRGDLSGVEKWQNLLSVDENGKLSEANDFAVIMGRMRQYRDLKHGNISAAICLYKLLPEKYARSQRDFFITYLFEKLRNSGSVSEVIDLGVTFEEAGILKNPRRILIDHALLNNRSKFYELYESFLVSDEYKRIERRAHLTHPYVVHSLNQLSEKMPTEKKGEIFAHITNALFKWETPERRHLREWLLEPLLKNLDALPDLIKKLVKEDRIQSFIASMLIDHLMFRSKFTIVEKTLDGPLKGITLNIASLKGVLKRSLTRPNATEDELKVASRIVATGFPESDERYISPLPAVNVIEEVLLSKAVDEQKARTLIKIWADGGRIALSSEDTDSLQKALKDAGEAAKAKLITVLKKKPQTLLRWKETSDVKMLEDEARNIASSRNPKKHLILQTLYAVISEKRLTEKPLNVESMCWVLECYRTLPDTATHGFFFEFENKLRRTMHEAILIRNVDVAERLWKIGSKKMPTLMKMGYAALLNAVQRIDDAKQILSEIRANADSLDINALANSPLVVGDRKETESFFELVAAIFKLNAESRRRLLSGIRVKEFDTLMSTGHLEEAFAFAKDVSAETGRAYGQLELMRASLENGDMQLLHNVINMVQHKHDKNAALLDFGLALLENERNDHAARVFSTSGLHISSGKLEYFVKRELRLRKPDVLLMLFTNLSEGGRASTVDLNNLLMKLVGFYGSEGNDEGITRLQEAIKKASFPVNEELRKCIESNLEKVPQKRLIEDDSRAPSK</sequence>
<keyword evidence="1" id="KW-0175">Coiled coil</keyword>
<evidence type="ECO:0000313" key="4">
    <source>
        <dbReference type="WBParaSite" id="PgR006_g199_t02"/>
    </source>
</evidence>
<name>A0A915AFH3_PARUN</name>
<evidence type="ECO:0000313" key="3">
    <source>
        <dbReference type="WBParaSite" id="PgR006_g199_t01"/>
    </source>
</evidence>
<dbReference type="WBParaSite" id="PgR006_g199_t02">
    <property type="protein sequence ID" value="PgR006_g199_t02"/>
    <property type="gene ID" value="PgR006_g199"/>
</dbReference>
<dbReference type="InterPro" id="IPR011990">
    <property type="entry name" value="TPR-like_helical_dom_sf"/>
</dbReference>
<dbReference type="PANTHER" id="PTHR46669">
    <property type="entry name" value="LEUCINE-RICH PPR MOTIF-CONTAINING PROTEIN, MITOCHONDRIAL"/>
    <property type="match status" value="1"/>
</dbReference>
<dbReference type="GO" id="GO:0005739">
    <property type="term" value="C:mitochondrion"/>
    <property type="evidence" value="ECO:0007669"/>
    <property type="project" value="TreeGrafter"/>
</dbReference>
<dbReference type="GO" id="GO:0005634">
    <property type="term" value="C:nucleus"/>
    <property type="evidence" value="ECO:0007669"/>
    <property type="project" value="TreeGrafter"/>
</dbReference>
<feature type="coiled-coil region" evidence="1">
    <location>
        <begin position="826"/>
        <end position="853"/>
    </location>
</feature>
<proteinExistence type="predicted"/>
<dbReference type="InterPro" id="IPR033490">
    <property type="entry name" value="LRP130"/>
</dbReference>
<dbReference type="WBParaSite" id="PgR006_g199_t03">
    <property type="protein sequence ID" value="PgR006_g199_t03"/>
    <property type="gene ID" value="PgR006_g199"/>
</dbReference>
<dbReference type="PANTHER" id="PTHR46669:SF1">
    <property type="entry name" value="LEUCINE-RICH PPR MOTIF-CONTAINING PROTEIN, MITOCHONDRIAL"/>
    <property type="match status" value="1"/>
</dbReference>
<evidence type="ECO:0000313" key="2">
    <source>
        <dbReference type="Proteomes" id="UP000887569"/>
    </source>
</evidence>
<dbReference type="AlphaFoldDB" id="A0A915AFH3"/>
<dbReference type="Gene3D" id="1.25.40.10">
    <property type="entry name" value="Tetratricopeptide repeat domain"/>
    <property type="match status" value="1"/>
</dbReference>
<evidence type="ECO:0000256" key="1">
    <source>
        <dbReference type="SAM" id="Coils"/>
    </source>
</evidence>
<organism evidence="2 5">
    <name type="scientific">Parascaris univalens</name>
    <name type="common">Nematode worm</name>
    <dbReference type="NCBI Taxonomy" id="6257"/>
    <lineage>
        <taxon>Eukaryota</taxon>
        <taxon>Metazoa</taxon>
        <taxon>Ecdysozoa</taxon>
        <taxon>Nematoda</taxon>
        <taxon>Chromadorea</taxon>
        <taxon>Rhabditida</taxon>
        <taxon>Spirurina</taxon>
        <taxon>Ascaridomorpha</taxon>
        <taxon>Ascaridoidea</taxon>
        <taxon>Ascarididae</taxon>
        <taxon>Parascaris</taxon>
    </lineage>
</organism>
<dbReference type="GO" id="GO:0070129">
    <property type="term" value="P:regulation of mitochondrial translation"/>
    <property type="evidence" value="ECO:0007669"/>
    <property type="project" value="TreeGrafter"/>
</dbReference>
<evidence type="ECO:0000313" key="5">
    <source>
        <dbReference type="WBParaSite" id="PgR006_g199_t03"/>
    </source>
</evidence>